<proteinExistence type="inferred from homology"/>
<name>A0A2T0AZU8_9CLOT</name>
<keyword evidence="5" id="KW-0804">Transcription</keyword>
<dbReference type="InterPro" id="IPR015422">
    <property type="entry name" value="PyrdxlP-dep_Trfase_small"/>
</dbReference>
<sequence>MDKYFVDLENIDIAKYIKIAQHIKKLIDDNLIEDGEKLPSIRNLSKLLKVNNVTIVSAYKKLESEGYAIQKVGSGTYAKRKEIAVNLKKRYGEVVRKISSEEMKKYIDFSGEAACSDVFPISSFKDVINKVLDRDGMEALAYQEALGYEGLRKSIDEFFWDNKIGKDNILIVSGAQQGIDIASKALINVNDNVVVEKPTYGGALTVFKWRRSNIYEIELEKDGMDLNKLEKLAKKNKIRCVYIMSYFQNPTGISYSIEKKRRLLNMAEIYDFYIIEDDYLSELIYNNNEYVSFKSIDYNDRVIYIKSFSKIFLPGIRLGYMICPKIFKESIQNSKVNTDIATSSLMQRALDLYIKEGMWKEYINVLNKVYKDRYMFMKEYLFQLKEYIEFYSPGGGLHFYIKLKGTKVNCMNLFYRCKREGVLITPGIIFYKNPEEGLNYFRMGFSQVGEEEIKKGIDIIKHILEKD</sequence>
<accession>A0A2T0AZU8</accession>
<evidence type="ECO:0000256" key="5">
    <source>
        <dbReference type="ARBA" id="ARBA00023163"/>
    </source>
</evidence>
<dbReference type="GO" id="GO:0003677">
    <property type="term" value="F:DNA binding"/>
    <property type="evidence" value="ECO:0007669"/>
    <property type="project" value="UniProtKB-KW"/>
</dbReference>
<keyword evidence="3" id="KW-0805">Transcription regulation</keyword>
<dbReference type="AlphaFoldDB" id="A0A2T0AZU8"/>
<dbReference type="Gene3D" id="3.90.1150.10">
    <property type="entry name" value="Aspartate Aminotransferase, domain 1"/>
    <property type="match status" value="1"/>
</dbReference>
<evidence type="ECO:0000256" key="1">
    <source>
        <dbReference type="ARBA" id="ARBA00005384"/>
    </source>
</evidence>
<gene>
    <name evidence="7" type="primary">lysN_2</name>
    <name evidence="7" type="ORF">CLLI_27140</name>
</gene>
<keyword evidence="7" id="KW-0808">Transferase</keyword>
<dbReference type="PANTHER" id="PTHR46577">
    <property type="entry name" value="HTH-TYPE TRANSCRIPTIONAL REGULATORY PROTEIN GABR"/>
    <property type="match status" value="1"/>
</dbReference>
<keyword evidence="7" id="KW-0032">Aminotransferase</keyword>
<evidence type="ECO:0000313" key="8">
    <source>
        <dbReference type="Proteomes" id="UP000239706"/>
    </source>
</evidence>
<evidence type="ECO:0000313" key="7">
    <source>
        <dbReference type="EMBL" id="PRR76784.1"/>
    </source>
</evidence>
<dbReference type="SMART" id="SM00345">
    <property type="entry name" value="HTH_GNTR"/>
    <property type="match status" value="1"/>
</dbReference>
<comment type="similarity">
    <text evidence="1">In the C-terminal section; belongs to the class-I pyridoxal-phosphate-dependent aminotransferase family.</text>
</comment>
<dbReference type="PROSITE" id="PS50949">
    <property type="entry name" value="HTH_GNTR"/>
    <property type="match status" value="1"/>
</dbReference>
<dbReference type="CDD" id="cd07377">
    <property type="entry name" value="WHTH_GntR"/>
    <property type="match status" value="1"/>
</dbReference>
<keyword evidence="8" id="KW-1185">Reference proteome</keyword>
<dbReference type="EC" id="2.6.1.39" evidence="7"/>
<dbReference type="OrthoDB" id="9802328at2"/>
<dbReference type="Proteomes" id="UP000239706">
    <property type="component" value="Unassembled WGS sequence"/>
</dbReference>
<dbReference type="InterPro" id="IPR036390">
    <property type="entry name" value="WH_DNA-bd_sf"/>
</dbReference>
<protein>
    <submittedName>
        <fullName evidence="7">2-aminoadipate transaminase</fullName>
        <ecNumber evidence="7">2.6.1.39</ecNumber>
    </submittedName>
</protein>
<evidence type="ECO:0000259" key="6">
    <source>
        <dbReference type="PROSITE" id="PS50949"/>
    </source>
</evidence>
<evidence type="ECO:0000256" key="2">
    <source>
        <dbReference type="ARBA" id="ARBA00022898"/>
    </source>
</evidence>
<organism evidence="7 8">
    <name type="scientific">Clostridium liquoris</name>
    <dbReference type="NCBI Taxonomy" id="1289519"/>
    <lineage>
        <taxon>Bacteria</taxon>
        <taxon>Bacillati</taxon>
        <taxon>Bacillota</taxon>
        <taxon>Clostridia</taxon>
        <taxon>Eubacteriales</taxon>
        <taxon>Clostridiaceae</taxon>
        <taxon>Clostridium</taxon>
    </lineage>
</organism>
<keyword evidence="2" id="KW-0663">Pyridoxal phosphate</keyword>
<dbReference type="InterPro" id="IPR036388">
    <property type="entry name" value="WH-like_DNA-bd_sf"/>
</dbReference>
<dbReference type="GO" id="GO:0047536">
    <property type="term" value="F:2-aminoadipate transaminase activity"/>
    <property type="evidence" value="ECO:0007669"/>
    <property type="project" value="UniProtKB-EC"/>
</dbReference>
<reference evidence="7 8" key="1">
    <citation type="submission" date="2018-03" db="EMBL/GenBank/DDBJ databases">
        <title>Genome sequence of Clostridium liquoris DSM 100320.</title>
        <authorList>
            <person name="Poehlein A."/>
            <person name="Daniel R."/>
        </authorList>
    </citation>
    <scope>NUCLEOTIDE SEQUENCE [LARGE SCALE GENOMIC DNA]</scope>
    <source>
        <strain evidence="7 8">DSM 100320</strain>
    </source>
</reference>
<dbReference type="GO" id="GO:0003700">
    <property type="term" value="F:DNA-binding transcription factor activity"/>
    <property type="evidence" value="ECO:0007669"/>
    <property type="project" value="InterPro"/>
</dbReference>
<dbReference type="Gene3D" id="1.10.10.10">
    <property type="entry name" value="Winged helix-like DNA-binding domain superfamily/Winged helix DNA-binding domain"/>
    <property type="match status" value="1"/>
</dbReference>
<comment type="caution">
    <text evidence="7">The sequence shown here is derived from an EMBL/GenBank/DDBJ whole genome shotgun (WGS) entry which is preliminary data.</text>
</comment>
<evidence type="ECO:0000256" key="4">
    <source>
        <dbReference type="ARBA" id="ARBA00023125"/>
    </source>
</evidence>
<dbReference type="Pfam" id="PF00155">
    <property type="entry name" value="Aminotran_1_2"/>
    <property type="match status" value="1"/>
</dbReference>
<dbReference type="PANTHER" id="PTHR46577:SF1">
    <property type="entry name" value="HTH-TYPE TRANSCRIPTIONAL REGULATORY PROTEIN GABR"/>
    <property type="match status" value="1"/>
</dbReference>
<dbReference type="Pfam" id="PF00392">
    <property type="entry name" value="GntR"/>
    <property type="match status" value="1"/>
</dbReference>
<dbReference type="SUPFAM" id="SSF53383">
    <property type="entry name" value="PLP-dependent transferases"/>
    <property type="match status" value="1"/>
</dbReference>
<dbReference type="SUPFAM" id="SSF46785">
    <property type="entry name" value="Winged helix' DNA-binding domain"/>
    <property type="match status" value="1"/>
</dbReference>
<dbReference type="RefSeq" id="WP_106064733.1">
    <property type="nucleotide sequence ID" value="NZ_PVXO01000073.1"/>
</dbReference>
<dbReference type="InterPro" id="IPR015424">
    <property type="entry name" value="PyrdxlP-dep_Trfase"/>
</dbReference>
<dbReference type="InterPro" id="IPR004839">
    <property type="entry name" value="Aminotransferase_I/II_large"/>
</dbReference>
<feature type="domain" description="HTH gntR-type" evidence="6">
    <location>
        <begin position="13"/>
        <end position="81"/>
    </location>
</feature>
<dbReference type="CDD" id="cd00609">
    <property type="entry name" value="AAT_like"/>
    <property type="match status" value="1"/>
</dbReference>
<dbReference type="InterPro" id="IPR000524">
    <property type="entry name" value="Tscrpt_reg_HTH_GntR"/>
</dbReference>
<dbReference type="InterPro" id="IPR015421">
    <property type="entry name" value="PyrdxlP-dep_Trfase_major"/>
</dbReference>
<evidence type="ECO:0000256" key="3">
    <source>
        <dbReference type="ARBA" id="ARBA00023015"/>
    </source>
</evidence>
<keyword evidence="4" id="KW-0238">DNA-binding</keyword>
<dbReference type="GO" id="GO:0030170">
    <property type="term" value="F:pyridoxal phosphate binding"/>
    <property type="evidence" value="ECO:0007669"/>
    <property type="project" value="InterPro"/>
</dbReference>
<dbReference type="InterPro" id="IPR051446">
    <property type="entry name" value="HTH_trans_reg/aminotransferase"/>
</dbReference>
<dbReference type="Gene3D" id="3.40.640.10">
    <property type="entry name" value="Type I PLP-dependent aspartate aminotransferase-like (Major domain)"/>
    <property type="match status" value="1"/>
</dbReference>
<dbReference type="EMBL" id="PVXO01000073">
    <property type="protein sequence ID" value="PRR76784.1"/>
    <property type="molecule type" value="Genomic_DNA"/>
</dbReference>